<comment type="function">
    <text evidence="9">Involved in transport from the ER to the Golgi apparatus as well as in intra-Golgi transport. It belongs to a super-family of proteins called t-SNAREs or soluble NSF (N-ethylmaleimide-sensitive factor) attachment protein receptor.</text>
</comment>
<name>A0A0H5CHI1_CYBJN</name>
<evidence type="ECO:0000256" key="3">
    <source>
        <dbReference type="ARBA" id="ARBA00022448"/>
    </source>
</evidence>
<dbReference type="GO" id="GO:0031201">
    <property type="term" value="C:SNARE complex"/>
    <property type="evidence" value="ECO:0007669"/>
    <property type="project" value="TreeGrafter"/>
</dbReference>
<evidence type="ECO:0000256" key="5">
    <source>
        <dbReference type="ARBA" id="ARBA00022927"/>
    </source>
</evidence>
<feature type="transmembrane region" description="Helical" evidence="10">
    <location>
        <begin position="198"/>
        <end position="215"/>
    </location>
</feature>
<evidence type="ECO:0000256" key="4">
    <source>
        <dbReference type="ARBA" id="ARBA00022692"/>
    </source>
</evidence>
<keyword evidence="6 10" id="KW-1133">Transmembrane helix</keyword>
<evidence type="ECO:0000256" key="9">
    <source>
        <dbReference type="PIRNR" id="PIRNR027109"/>
    </source>
</evidence>
<evidence type="ECO:0000313" key="13">
    <source>
        <dbReference type="Proteomes" id="UP000038830"/>
    </source>
</evidence>
<protein>
    <recommendedName>
        <fullName evidence="9">Golgi SNAP receptor complex member 1</fullName>
    </recommendedName>
</protein>
<comment type="subcellular location">
    <subcellularLocation>
        <location evidence="1">Golgi apparatus membrane</location>
        <topology evidence="1">Single-pass type IV membrane protein</topology>
    </subcellularLocation>
</comment>
<evidence type="ECO:0000256" key="2">
    <source>
        <dbReference type="ARBA" id="ARBA00008473"/>
    </source>
</evidence>
<dbReference type="GeneID" id="30991015"/>
<dbReference type="Pfam" id="PF12352">
    <property type="entry name" value="V-SNARE_C"/>
    <property type="match status" value="1"/>
</dbReference>
<comment type="subunit">
    <text evidence="9">Component of several multiprotein Golgi SNARE complexes.</text>
</comment>
<sequence length="216" mass="24307">MSSFASVRSQAVSLETQASGLLSKYSSYALSTSSEATGEETKLEKKIEQTLHKSEEVLDSLSRISDSTPSLPTVKLQQLTRHKEILQDNWRQFGKIRSTILSERNKINLLFNVQSSIDDRKNRPVDEMDYTNEESQRANALNNIADDLISRAYETRDNLLAQRSTLQSAGTRLTNTLSTIPGVNVLISKINTRRKRDALILATLIAVCIVLLFFTW</sequence>
<evidence type="ECO:0000256" key="7">
    <source>
        <dbReference type="ARBA" id="ARBA00023034"/>
    </source>
</evidence>
<dbReference type="EMBL" id="CDQK01000005">
    <property type="protein sequence ID" value="CEP24019.1"/>
    <property type="molecule type" value="Genomic_DNA"/>
</dbReference>
<keyword evidence="11" id="KW-0675">Receptor</keyword>
<keyword evidence="14" id="KW-1185">Reference proteome</keyword>
<dbReference type="GO" id="GO:0048219">
    <property type="term" value="P:inter-Golgi cisterna vesicle-mediated transport"/>
    <property type="evidence" value="ECO:0007669"/>
    <property type="project" value="TreeGrafter"/>
</dbReference>
<dbReference type="OrthoDB" id="422156at2759"/>
<dbReference type="GO" id="GO:0006888">
    <property type="term" value="P:endoplasmic reticulum to Golgi vesicle-mediated transport"/>
    <property type="evidence" value="ECO:0007669"/>
    <property type="project" value="InterPro"/>
</dbReference>
<keyword evidence="9" id="KW-0931">ER-Golgi transport</keyword>
<dbReference type="GO" id="GO:0006906">
    <property type="term" value="P:vesicle fusion"/>
    <property type="evidence" value="ECO:0007669"/>
    <property type="project" value="TreeGrafter"/>
</dbReference>
<gene>
    <name evidence="11" type="primary">GOS1</name>
    <name evidence="11" type="ORF">BN1211_4725</name>
    <name evidence="12" type="ORF">CYBJADRAFT_174777</name>
</gene>
<keyword evidence="8 9" id="KW-0472">Membrane</keyword>
<dbReference type="EMBL" id="KV453938">
    <property type="protein sequence ID" value="ODV71772.1"/>
    <property type="molecule type" value="Genomic_DNA"/>
</dbReference>
<proteinExistence type="inferred from homology"/>
<organism evidence="11 13">
    <name type="scientific">Cyberlindnera jadinii (strain ATCC 18201 / CBS 1600 / BCRC 20928 / JCM 3617 / NBRC 0987 / NRRL Y-1542)</name>
    <name type="common">Torula yeast</name>
    <name type="synonym">Candida utilis</name>
    <dbReference type="NCBI Taxonomy" id="983966"/>
    <lineage>
        <taxon>Eukaryota</taxon>
        <taxon>Fungi</taxon>
        <taxon>Dikarya</taxon>
        <taxon>Ascomycota</taxon>
        <taxon>Saccharomycotina</taxon>
        <taxon>Saccharomycetes</taxon>
        <taxon>Phaffomycetales</taxon>
        <taxon>Phaffomycetaceae</taxon>
        <taxon>Cyberlindnera</taxon>
    </lineage>
</organism>
<keyword evidence="7 9" id="KW-0333">Golgi apparatus</keyword>
<dbReference type="GO" id="GO:0005484">
    <property type="term" value="F:SNAP receptor activity"/>
    <property type="evidence" value="ECO:0007669"/>
    <property type="project" value="TreeGrafter"/>
</dbReference>
<comment type="similarity">
    <text evidence="2 9">Belongs to the GOSR1 family.</text>
</comment>
<dbReference type="InterPro" id="IPR023601">
    <property type="entry name" value="Golgi_SNAP_su1"/>
</dbReference>
<accession>A0A1E4RWV4</accession>
<evidence type="ECO:0000256" key="1">
    <source>
        <dbReference type="ARBA" id="ARBA00004409"/>
    </source>
</evidence>
<evidence type="ECO:0000256" key="8">
    <source>
        <dbReference type="ARBA" id="ARBA00023136"/>
    </source>
</evidence>
<dbReference type="OMA" id="QAYAVND"/>
<accession>A0A0H5CHI1</accession>
<keyword evidence="3 9" id="KW-0813">Transport</keyword>
<evidence type="ECO:0000313" key="11">
    <source>
        <dbReference type="EMBL" id="CEP24019.1"/>
    </source>
</evidence>
<reference evidence="11" key="1">
    <citation type="submission" date="2014-12" db="EMBL/GenBank/DDBJ databases">
        <authorList>
            <person name="Jaenicke S."/>
        </authorList>
    </citation>
    <scope>NUCLEOTIDE SEQUENCE [LARGE SCALE GENOMIC DNA]</scope>
    <source>
        <strain evidence="11">CBS1600</strain>
    </source>
</reference>
<dbReference type="STRING" id="983966.A0A0H5CHI1"/>
<dbReference type="PANTHER" id="PTHR21094:SF2">
    <property type="entry name" value="GOLGI SNAP RECEPTOR COMPLEX MEMBER 1"/>
    <property type="match status" value="1"/>
</dbReference>
<dbReference type="AlphaFoldDB" id="A0A0H5CHI1"/>
<evidence type="ECO:0000313" key="12">
    <source>
        <dbReference type="EMBL" id="ODV71772.1"/>
    </source>
</evidence>
<evidence type="ECO:0000313" key="14">
    <source>
        <dbReference type="Proteomes" id="UP000094389"/>
    </source>
</evidence>
<reference evidence="13" key="2">
    <citation type="journal article" date="2015" name="J. Biotechnol.">
        <title>The structure of the Cyberlindnera jadinii genome and its relation to Candida utilis analyzed by the occurrence of single nucleotide polymorphisms.</title>
        <authorList>
            <person name="Rupp O."/>
            <person name="Brinkrolf K."/>
            <person name="Buerth C."/>
            <person name="Kunigo M."/>
            <person name="Schneider J."/>
            <person name="Jaenicke S."/>
            <person name="Goesmann A."/>
            <person name="Puehler A."/>
            <person name="Jaeger K.-E."/>
            <person name="Ernst J.F."/>
        </authorList>
    </citation>
    <scope>NUCLEOTIDE SEQUENCE [LARGE SCALE GENOMIC DNA]</scope>
    <source>
        <strain evidence="13">ATCC 18201 / CBS 1600 / BCRC 20928 / JCM 3617 / NBRC 0987 / NRRL Y-1542</strain>
    </source>
</reference>
<keyword evidence="4 10" id="KW-0812">Transmembrane</keyword>
<evidence type="ECO:0000256" key="6">
    <source>
        <dbReference type="ARBA" id="ARBA00022989"/>
    </source>
</evidence>
<dbReference type="GO" id="GO:0015031">
    <property type="term" value="P:protein transport"/>
    <property type="evidence" value="ECO:0007669"/>
    <property type="project" value="UniProtKB-KW"/>
</dbReference>
<dbReference type="GO" id="GO:0005797">
    <property type="term" value="C:Golgi medial cisterna"/>
    <property type="evidence" value="ECO:0007669"/>
    <property type="project" value="TreeGrafter"/>
</dbReference>
<dbReference type="Proteomes" id="UP000094389">
    <property type="component" value="Unassembled WGS sequence"/>
</dbReference>
<reference evidence="12 14" key="3">
    <citation type="journal article" date="2016" name="Proc. Natl. Acad. Sci. U.S.A.">
        <title>Comparative genomics of biotechnologically important yeasts.</title>
        <authorList>
            <person name="Riley R."/>
            <person name="Haridas S."/>
            <person name="Wolfe K.H."/>
            <person name="Lopes M.R."/>
            <person name="Hittinger C.T."/>
            <person name="Goeker M."/>
            <person name="Salamov A.A."/>
            <person name="Wisecaver J.H."/>
            <person name="Long T.M."/>
            <person name="Calvey C.H."/>
            <person name="Aerts A.L."/>
            <person name="Barry K.W."/>
            <person name="Choi C."/>
            <person name="Clum A."/>
            <person name="Coughlan A.Y."/>
            <person name="Deshpande S."/>
            <person name="Douglass A.P."/>
            <person name="Hanson S.J."/>
            <person name="Klenk H.-P."/>
            <person name="LaButti K.M."/>
            <person name="Lapidus A."/>
            <person name="Lindquist E.A."/>
            <person name="Lipzen A.M."/>
            <person name="Meier-Kolthoff J.P."/>
            <person name="Ohm R.A."/>
            <person name="Otillar R.P."/>
            <person name="Pangilinan J.L."/>
            <person name="Peng Y."/>
            <person name="Rokas A."/>
            <person name="Rosa C.A."/>
            <person name="Scheuner C."/>
            <person name="Sibirny A.A."/>
            <person name="Slot J.C."/>
            <person name="Stielow J.B."/>
            <person name="Sun H."/>
            <person name="Kurtzman C.P."/>
            <person name="Blackwell M."/>
            <person name="Grigoriev I.V."/>
            <person name="Jeffries T.W."/>
        </authorList>
    </citation>
    <scope>NUCLEOTIDE SEQUENCE [LARGE SCALE GENOMIC DNA]</scope>
    <source>
        <strain evidence="14">ATCC 18201 / CBS 1600 / BCRC 20928 / JCM 3617 / NBRC 0987 / NRRL Y-1542</strain>
        <strain evidence="12">NRRL Y-1542</strain>
    </source>
</reference>
<evidence type="ECO:0000256" key="10">
    <source>
        <dbReference type="SAM" id="Phobius"/>
    </source>
</evidence>
<dbReference type="PIRSF" id="PIRSF027109">
    <property type="entry name" value="Golgi_SNARE"/>
    <property type="match status" value="1"/>
</dbReference>
<dbReference type="PANTHER" id="PTHR21094">
    <property type="entry name" value="GOS-28 SNARE- RELATED"/>
    <property type="match status" value="1"/>
</dbReference>
<keyword evidence="5 9" id="KW-0653">Protein transport</keyword>
<dbReference type="RefSeq" id="XP_020068811.1">
    <property type="nucleotide sequence ID" value="XM_020216619.1"/>
</dbReference>
<dbReference type="GO" id="GO:0000139">
    <property type="term" value="C:Golgi membrane"/>
    <property type="evidence" value="ECO:0007669"/>
    <property type="project" value="UniProtKB-SubCell"/>
</dbReference>
<dbReference type="Proteomes" id="UP000038830">
    <property type="component" value="Unassembled WGS sequence"/>
</dbReference>
<dbReference type="GO" id="GO:0005801">
    <property type="term" value="C:cis-Golgi network"/>
    <property type="evidence" value="ECO:0007669"/>
    <property type="project" value="InterPro"/>
</dbReference>